<dbReference type="GO" id="GO:0009535">
    <property type="term" value="C:chloroplast thylakoid membrane"/>
    <property type="evidence" value="ECO:0007669"/>
    <property type="project" value="UniProtKB-SubCell"/>
</dbReference>
<dbReference type="HOGENOM" id="CLU_1100077_0_0_1"/>
<feature type="transmembrane region" description="Helical" evidence="13">
    <location>
        <begin position="190"/>
        <end position="209"/>
    </location>
</feature>
<dbReference type="PANTHER" id="PTHR42829:SF2">
    <property type="entry name" value="NADH-UBIQUINONE OXIDOREDUCTASE CHAIN 5"/>
    <property type="match status" value="1"/>
</dbReference>
<dbReference type="GO" id="GO:0042773">
    <property type="term" value="P:ATP synthesis coupled electron transport"/>
    <property type="evidence" value="ECO:0007669"/>
    <property type="project" value="InterPro"/>
</dbReference>
<evidence type="ECO:0000256" key="1">
    <source>
        <dbReference type="ARBA" id="ARBA00004141"/>
    </source>
</evidence>
<accession>K4D1J2</accession>
<dbReference type="AlphaFoldDB" id="K4D1J2"/>
<evidence type="ECO:0000256" key="10">
    <source>
        <dbReference type="ARBA" id="ARBA00023136"/>
    </source>
</evidence>
<evidence type="ECO:0000259" key="14">
    <source>
        <dbReference type="Pfam" id="PF00361"/>
    </source>
</evidence>
<dbReference type="EnsemblPlants" id="Solyc10g062020.1.1">
    <property type="protein sequence ID" value="Solyc10g062020.1.1"/>
    <property type="gene ID" value="Solyc10g062020.1"/>
</dbReference>
<reference evidence="16" key="1">
    <citation type="journal article" date="2012" name="Nature">
        <title>The tomato genome sequence provides insights into fleshy fruit evolution.</title>
        <authorList>
            <consortium name="Tomato Genome Consortium"/>
        </authorList>
    </citation>
    <scope>NUCLEOTIDE SEQUENCE [LARGE SCALE GENOMIC DNA]</scope>
    <source>
        <strain evidence="16">cv. Heinz 1706</strain>
    </source>
</reference>
<sequence length="253" mass="28894">MVRVKFEDTRRNASYMLKTCKSTVYEKYVLKFCSSFLSSWSSFVAGYFVRFLGKEGTALITTSPTVVMLIVVKFISSFVNIYSISYMYEDLHSPQFMCYLSIPTFFMPMFPTGDNFLQLLLRWEGVGIASYLLIHCWLHDLGSHTWSPNAMVVPTLVSALIHATTMVITGVFMIGKNAYTKYTISGNFDFWLGSVSVLFTSYYSFRYLFLTFLVPNNSFGQDILRCHYTPIPLAIPLTFLAHESLFVGYLGKV</sequence>
<dbReference type="PaxDb" id="4081-Solyc10g062020.1.1"/>
<keyword evidence="17" id="KW-1185">Reference proteome</keyword>
<dbReference type="GO" id="GO:0045271">
    <property type="term" value="C:respiratory chain complex I"/>
    <property type="evidence" value="ECO:0000318"/>
    <property type="project" value="GO_Central"/>
</dbReference>
<dbReference type="Pfam" id="PF00662">
    <property type="entry name" value="Proton_antipo_N"/>
    <property type="match status" value="1"/>
</dbReference>
<keyword evidence="10 13" id="KW-0472">Membrane</keyword>
<feature type="transmembrane region" description="Helical" evidence="13">
    <location>
        <begin position="28"/>
        <end position="53"/>
    </location>
</feature>
<feature type="transmembrane region" description="Helical" evidence="13">
    <location>
        <begin position="150"/>
        <end position="175"/>
    </location>
</feature>
<protein>
    <recommendedName>
        <fullName evidence="18">NADH:quinone oxidoreductase/Mrp antiporter membrane subunit domain-containing protein</fullName>
    </recommendedName>
</protein>
<evidence type="ECO:0000256" key="11">
    <source>
        <dbReference type="ARBA" id="ARBA00047726"/>
    </source>
</evidence>
<reference evidence="16" key="2">
    <citation type="submission" date="2015-06" db="UniProtKB">
        <authorList>
            <consortium name="EnsemblPlants"/>
        </authorList>
    </citation>
    <scope>IDENTIFICATION</scope>
    <source>
        <strain evidence="16">cv. Heinz 1706</strain>
    </source>
</reference>
<name>K4D1J2_SOLLC</name>
<evidence type="ECO:0000259" key="15">
    <source>
        <dbReference type="Pfam" id="PF00662"/>
    </source>
</evidence>
<feature type="transmembrane region" description="Helical" evidence="13">
    <location>
        <begin position="65"/>
        <end position="84"/>
    </location>
</feature>
<evidence type="ECO:0000256" key="7">
    <source>
        <dbReference type="ARBA" id="ARBA00022967"/>
    </source>
</evidence>
<evidence type="ECO:0000256" key="4">
    <source>
        <dbReference type="ARBA" id="ARBA00022448"/>
    </source>
</evidence>
<feature type="transmembrane region" description="Helical" evidence="13">
    <location>
        <begin position="96"/>
        <end position="113"/>
    </location>
</feature>
<dbReference type="InterPro" id="IPR001516">
    <property type="entry name" value="Proton_antipo_N"/>
</dbReference>
<evidence type="ECO:0000313" key="16">
    <source>
        <dbReference type="EnsemblPlants" id="Solyc10g062020.1.1"/>
    </source>
</evidence>
<dbReference type="eggNOG" id="KOG4668">
    <property type="taxonomic scope" value="Eukaryota"/>
</dbReference>
<dbReference type="STRING" id="4081.K4D1J2"/>
<evidence type="ECO:0000256" key="5">
    <source>
        <dbReference type="ARBA" id="ARBA00022640"/>
    </source>
</evidence>
<comment type="similarity">
    <text evidence="3">Belongs to the complex I subunit 5 family.</text>
</comment>
<dbReference type="Proteomes" id="UP000004994">
    <property type="component" value="Chromosome 10"/>
</dbReference>
<dbReference type="GO" id="GO:0008137">
    <property type="term" value="F:NADH dehydrogenase (ubiquinone) activity"/>
    <property type="evidence" value="ECO:0007669"/>
    <property type="project" value="InterPro"/>
</dbReference>
<dbReference type="InParanoid" id="K4D1J2"/>
<comment type="subcellular location">
    <subcellularLocation>
        <location evidence="1">Membrane</location>
        <topology evidence="1">Multi-pass membrane protein</topology>
    </subcellularLocation>
    <subcellularLocation>
        <location evidence="2">Plastid</location>
        <location evidence="2">Chloroplast thylakoid membrane</location>
    </subcellularLocation>
</comment>
<dbReference type="GO" id="GO:0015990">
    <property type="term" value="P:electron transport coupled proton transport"/>
    <property type="evidence" value="ECO:0000318"/>
    <property type="project" value="GO_Central"/>
</dbReference>
<keyword evidence="7" id="KW-1278">Translocase</keyword>
<dbReference type="InterPro" id="IPR003945">
    <property type="entry name" value="NU5C-like"/>
</dbReference>
<organism evidence="16">
    <name type="scientific">Solanum lycopersicum</name>
    <name type="common">Tomato</name>
    <name type="synonym">Lycopersicon esculentum</name>
    <dbReference type="NCBI Taxonomy" id="4081"/>
    <lineage>
        <taxon>Eukaryota</taxon>
        <taxon>Viridiplantae</taxon>
        <taxon>Streptophyta</taxon>
        <taxon>Embryophyta</taxon>
        <taxon>Tracheophyta</taxon>
        <taxon>Spermatophyta</taxon>
        <taxon>Magnoliopsida</taxon>
        <taxon>eudicotyledons</taxon>
        <taxon>Gunneridae</taxon>
        <taxon>Pentapetalae</taxon>
        <taxon>asterids</taxon>
        <taxon>lamiids</taxon>
        <taxon>Solanales</taxon>
        <taxon>Solanaceae</taxon>
        <taxon>Solanoideae</taxon>
        <taxon>Solaneae</taxon>
        <taxon>Solanum</taxon>
        <taxon>Solanum subgen. Lycopersicon</taxon>
    </lineage>
</organism>
<dbReference type="Gramene" id="Solyc10g062020.1.1">
    <property type="protein sequence ID" value="Solyc10g062020.1.1"/>
    <property type="gene ID" value="Solyc10g062020.1"/>
</dbReference>
<evidence type="ECO:0000256" key="6">
    <source>
        <dbReference type="ARBA" id="ARBA00022692"/>
    </source>
</evidence>
<feature type="domain" description="NADH-Ubiquinone oxidoreductase (complex I) chain 5 N-terminal" evidence="15">
    <location>
        <begin position="63"/>
        <end position="97"/>
    </location>
</feature>
<evidence type="ECO:0000256" key="3">
    <source>
        <dbReference type="ARBA" id="ARBA00008200"/>
    </source>
</evidence>
<dbReference type="Pfam" id="PF00361">
    <property type="entry name" value="Proton_antipo_M"/>
    <property type="match status" value="1"/>
</dbReference>
<proteinExistence type="inferred from homology"/>
<dbReference type="ExpressionAtlas" id="K4D1J2">
    <property type="expression patterns" value="baseline"/>
</dbReference>
<comment type="catalytic activity">
    <reaction evidence="12">
        <text>a plastoquinone + NADH + (n+1) H(+)(in) = a plastoquinol + NAD(+) + n H(+)(out)</text>
        <dbReference type="Rhea" id="RHEA:42608"/>
        <dbReference type="Rhea" id="RHEA-COMP:9561"/>
        <dbReference type="Rhea" id="RHEA-COMP:9562"/>
        <dbReference type="ChEBI" id="CHEBI:15378"/>
        <dbReference type="ChEBI" id="CHEBI:17757"/>
        <dbReference type="ChEBI" id="CHEBI:57540"/>
        <dbReference type="ChEBI" id="CHEBI:57945"/>
        <dbReference type="ChEBI" id="CHEBI:62192"/>
    </reaction>
</comment>
<dbReference type="PANTHER" id="PTHR42829">
    <property type="entry name" value="NADH-UBIQUINONE OXIDOREDUCTASE CHAIN 5"/>
    <property type="match status" value="1"/>
</dbReference>
<evidence type="ECO:0000256" key="13">
    <source>
        <dbReference type="SAM" id="Phobius"/>
    </source>
</evidence>
<evidence type="ECO:0000256" key="8">
    <source>
        <dbReference type="ARBA" id="ARBA00022989"/>
    </source>
</evidence>
<evidence type="ECO:0008006" key="18">
    <source>
        <dbReference type="Google" id="ProtNLM"/>
    </source>
</evidence>
<keyword evidence="5" id="KW-0934">Plastid</keyword>
<evidence type="ECO:0000256" key="2">
    <source>
        <dbReference type="ARBA" id="ARBA00004334"/>
    </source>
</evidence>
<feature type="domain" description="NADH:quinone oxidoreductase/Mrp antiporter transmembrane" evidence="14">
    <location>
        <begin position="144"/>
        <end position="204"/>
    </location>
</feature>
<keyword evidence="4" id="KW-0813">Transport</keyword>
<evidence type="ECO:0000313" key="17">
    <source>
        <dbReference type="Proteomes" id="UP000004994"/>
    </source>
</evidence>
<dbReference type="PhylomeDB" id="K4D1J2"/>
<keyword evidence="6 13" id="KW-0812">Transmembrane</keyword>
<dbReference type="InterPro" id="IPR001750">
    <property type="entry name" value="ND/Mrp_TM"/>
</dbReference>
<evidence type="ECO:0000256" key="12">
    <source>
        <dbReference type="ARBA" id="ARBA00048026"/>
    </source>
</evidence>
<keyword evidence="9" id="KW-0520">NAD</keyword>
<comment type="catalytic activity">
    <reaction evidence="11">
        <text>a plastoquinone + NADPH + (n+1) H(+)(in) = a plastoquinol + NADP(+) + n H(+)(out)</text>
        <dbReference type="Rhea" id="RHEA:42612"/>
        <dbReference type="Rhea" id="RHEA-COMP:9561"/>
        <dbReference type="Rhea" id="RHEA-COMP:9562"/>
        <dbReference type="ChEBI" id="CHEBI:15378"/>
        <dbReference type="ChEBI" id="CHEBI:17757"/>
        <dbReference type="ChEBI" id="CHEBI:57783"/>
        <dbReference type="ChEBI" id="CHEBI:58349"/>
        <dbReference type="ChEBI" id="CHEBI:62192"/>
    </reaction>
</comment>
<keyword evidence="8 13" id="KW-1133">Transmembrane helix</keyword>
<evidence type="ECO:0000256" key="9">
    <source>
        <dbReference type="ARBA" id="ARBA00023027"/>
    </source>
</evidence>